<dbReference type="EMBL" id="MHRX01000041">
    <property type="protein sequence ID" value="OHA32573.1"/>
    <property type="molecule type" value="Genomic_DNA"/>
</dbReference>
<dbReference type="Proteomes" id="UP000176221">
    <property type="component" value="Unassembled WGS sequence"/>
</dbReference>
<evidence type="ECO:0000313" key="2">
    <source>
        <dbReference type="Proteomes" id="UP000176221"/>
    </source>
</evidence>
<sequence length="77" mass="8925">MFKELLKIVYHNYTHKISSAFAAFLFASLRKIIKTLFYPRQSCNLSSDVGCLSPVTTGRMHRSNNIELSKLRSFNWP</sequence>
<comment type="caution">
    <text evidence="1">The sequence shown here is derived from an EMBL/GenBank/DDBJ whole genome shotgun (WGS) entry which is preliminary data.</text>
</comment>
<evidence type="ECO:0000313" key="1">
    <source>
        <dbReference type="EMBL" id="OHA32573.1"/>
    </source>
</evidence>
<organism evidence="1 2">
    <name type="scientific">Candidatus Taylorbacteria bacterium RIFCSPLOWO2_01_FULL_45_15b</name>
    <dbReference type="NCBI Taxonomy" id="1802319"/>
    <lineage>
        <taxon>Bacteria</taxon>
        <taxon>Candidatus Tayloriibacteriota</taxon>
    </lineage>
</organism>
<name>A0A1G2N928_9BACT</name>
<proteinExistence type="predicted"/>
<gene>
    <name evidence="1" type="ORF">A2928_03530</name>
</gene>
<dbReference type="AlphaFoldDB" id="A0A1G2N928"/>
<reference evidence="1 2" key="1">
    <citation type="journal article" date="2016" name="Nat. Commun.">
        <title>Thousands of microbial genomes shed light on interconnected biogeochemical processes in an aquifer system.</title>
        <authorList>
            <person name="Anantharaman K."/>
            <person name="Brown C.T."/>
            <person name="Hug L.A."/>
            <person name="Sharon I."/>
            <person name="Castelle C.J."/>
            <person name="Probst A.J."/>
            <person name="Thomas B.C."/>
            <person name="Singh A."/>
            <person name="Wilkins M.J."/>
            <person name="Karaoz U."/>
            <person name="Brodie E.L."/>
            <person name="Williams K.H."/>
            <person name="Hubbard S.S."/>
            <person name="Banfield J.F."/>
        </authorList>
    </citation>
    <scope>NUCLEOTIDE SEQUENCE [LARGE SCALE GENOMIC DNA]</scope>
</reference>
<protein>
    <submittedName>
        <fullName evidence="1">Uncharacterized protein</fullName>
    </submittedName>
</protein>
<accession>A0A1G2N928</accession>